<dbReference type="RefSeq" id="WP_065410854.1">
    <property type="nucleotide sequence ID" value="NZ_MAYT01000023.1"/>
</dbReference>
<dbReference type="PANTHER" id="PTHR10000:SF50">
    <property type="entry name" value="STRESS RESPONSE PROTEIN YHAX"/>
    <property type="match status" value="1"/>
</dbReference>
<dbReference type="InterPro" id="IPR023214">
    <property type="entry name" value="HAD_sf"/>
</dbReference>
<evidence type="ECO:0000313" key="1">
    <source>
        <dbReference type="EMBL" id="OCA87413.1"/>
    </source>
</evidence>
<dbReference type="PANTHER" id="PTHR10000">
    <property type="entry name" value="PHOSPHOSERINE PHOSPHATASE"/>
    <property type="match status" value="1"/>
</dbReference>
<comment type="caution">
    <text evidence="1">The sequence shown here is derived from an EMBL/GenBank/DDBJ whole genome shotgun (WGS) entry which is preliminary data.</text>
</comment>
<evidence type="ECO:0008006" key="3">
    <source>
        <dbReference type="Google" id="ProtNLM"/>
    </source>
</evidence>
<protein>
    <recommendedName>
        <fullName evidence="3">Haloacid dehalogenase</fullName>
    </recommendedName>
</protein>
<dbReference type="Proteomes" id="UP000092578">
    <property type="component" value="Unassembled WGS sequence"/>
</dbReference>
<dbReference type="GO" id="GO:0005829">
    <property type="term" value="C:cytosol"/>
    <property type="evidence" value="ECO:0007669"/>
    <property type="project" value="TreeGrafter"/>
</dbReference>
<gene>
    <name evidence="1" type="ORF">A8F95_09280</name>
</gene>
<evidence type="ECO:0000313" key="2">
    <source>
        <dbReference type="Proteomes" id="UP000092578"/>
    </source>
</evidence>
<dbReference type="AlphaFoldDB" id="A0A1B9AUA0"/>
<dbReference type="GO" id="GO:0016791">
    <property type="term" value="F:phosphatase activity"/>
    <property type="evidence" value="ECO:0007669"/>
    <property type="project" value="TreeGrafter"/>
</dbReference>
<dbReference type="Gene3D" id="3.30.1240.10">
    <property type="match status" value="1"/>
</dbReference>
<reference evidence="2" key="1">
    <citation type="submission" date="2016-05" db="EMBL/GenBank/DDBJ databases">
        <authorList>
            <person name="Liu B."/>
            <person name="Wang J."/>
            <person name="Zhu Y."/>
            <person name="Liu G."/>
            <person name="Chen Q."/>
            <person name="Chen Z."/>
            <person name="Lan J."/>
            <person name="Che J."/>
            <person name="Ge C."/>
            <person name="Shi H."/>
            <person name="Pan Z."/>
            <person name="Liu X."/>
        </authorList>
    </citation>
    <scope>NUCLEOTIDE SEQUENCE [LARGE SCALE GENOMIC DNA]</scope>
    <source>
        <strain evidence="2">FJAT-27215</strain>
    </source>
</reference>
<sequence>MAYRLLAINIDAFAGQSKSRITKSTKDAIHYARKKKVTVCFYSNRELPTVKKMAKSLLPESCIIAHNGAYIASELDKPIYIQRVNEECTYEIVQFLESFDCRITLSTENFSVSNKGRLPATLVKRSMWQRTQKFLYSQYFVNFLSEHLFEEPISPLSIHITFFKPGERDEVWQALKNMFNEVSFVKKGNDQIEITSFGVTKWNSILYLAERMMINRSEIAVIGVDEDDEEIVREAGIGIVMGNAPENVKQVADWVTRTKEDDGISYVIKELLRHQRRVAEEEVNKLD</sequence>
<dbReference type="SUPFAM" id="SSF56784">
    <property type="entry name" value="HAD-like"/>
    <property type="match status" value="1"/>
</dbReference>
<keyword evidence="2" id="KW-1185">Reference proteome</keyword>
<proteinExistence type="predicted"/>
<dbReference type="EMBL" id="MAYT01000023">
    <property type="protein sequence ID" value="OCA87413.1"/>
    <property type="molecule type" value="Genomic_DNA"/>
</dbReference>
<accession>A0A1B9AUA0</accession>
<dbReference type="GO" id="GO:0000287">
    <property type="term" value="F:magnesium ion binding"/>
    <property type="evidence" value="ECO:0007669"/>
    <property type="project" value="TreeGrafter"/>
</dbReference>
<dbReference type="Gene3D" id="3.40.50.1000">
    <property type="entry name" value="HAD superfamily/HAD-like"/>
    <property type="match status" value="1"/>
</dbReference>
<name>A0A1B9AUA0_9BACI</name>
<dbReference type="InterPro" id="IPR036412">
    <property type="entry name" value="HAD-like_sf"/>
</dbReference>
<organism evidence="1 2">
    <name type="scientific">Pseudobacillus wudalianchiensis</name>
    <dbReference type="NCBI Taxonomy" id="1743143"/>
    <lineage>
        <taxon>Bacteria</taxon>
        <taxon>Bacillati</taxon>
        <taxon>Bacillota</taxon>
        <taxon>Bacilli</taxon>
        <taxon>Bacillales</taxon>
        <taxon>Bacillaceae</taxon>
        <taxon>Pseudobacillus</taxon>
    </lineage>
</organism>
<dbReference type="Pfam" id="PF08282">
    <property type="entry name" value="Hydrolase_3"/>
    <property type="match status" value="1"/>
</dbReference>